<feature type="transmembrane region" description="Helical" evidence="2">
    <location>
        <begin position="149"/>
        <end position="167"/>
    </location>
</feature>
<evidence type="ECO:0000313" key="4">
    <source>
        <dbReference type="Proteomes" id="UP001241472"/>
    </source>
</evidence>
<evidence type="ECO:0000256" key="2">
    <source>
        <dbReference type="SAM" id="Phobius"/>
    </source>
</evidence>
<feature type="transmembrane region" description="Helical" evidence="2">
    <location>
        <begin position="27"/>
        <end position="48"/>
    </location>
</feature>
<keyword evidence="2" id="KW-0812">Transmembrane</keyword>
<keyword evidence="2" id="KW-0472">Membrane</keyword>
<feature type="compositionally biased region" description="Basic and acidic residues" evidence="1">
    <location>
        <begin position="333"/>
        <end position="362"/>
    </location>
</feature>
<name>A0ABT9PNZ9_9HYPH</name>
<organism evidence="3 4">
    <name type="scientific">Neorhizobium huautlense</name>
    <dbReference type="NCBI Taxonomy" id="67774"/>
    <lineage>
        <taxon>Bacteria</taxon>
        <taxon>Pseudomonadati</taxon>
        <taxon>Pseudomonadota</taxon>
        <taxon>Alphaproteobacteria</taxon>
        <taxon>Hyphomicrobiales</taxon>
        <taxon>Rhizobiaceae</taxon>
        <taxon>Rhizobium/Agrobacterium group</taxon>
        <taxon>Neorhizobium</taxon>
    </lineage>
</organism>
<keyword evidence="2" id="KW-1133">Transmembrane helix</keyword>
<evidence type="ECO:0000313" key="3">
    <source>
        <dbReference type="EMBL" id="MDP9836206.1"/>
    </source>
</evidence>
<reference evidence="3 4" key="1">
    <citation type="submission" date="2023-07" db="EMBL/GenBank/DDBJ databases">
        <title>Sorghum-associated microbial communities from plants grown in Nebraska, USA.</title>
        <authorList>
            <person name="Schachtman D."/>
        </authorList>
    </citation>
    <scope>NUCLEOTIDE SEQUENCE [LARGE SCALE GENOMIC DNA]</scope>
    <source>
        <strain evidence="3 4">DS1307</strain>
    </source>
</reference>
<accession>A0ABT9PNZ9</accession>
<proteinExistence type="predicted"/>
<evidence type="ECO:0000256" key="1">
    <source>
        <dbReference type="SAM" id="MobiDB-lite"/>
    </source>
</evidence>
<comment type="caution">
    <text evidence="3">The sequence shown here is derived from an EMBL/GenBank/DDBJ whole genome shotgun (WGS) entry which is preliminary data.</text>
</comment>
<dbReference type="EMBL" id="JAUSRF010000002">
    <property type="protein sequence ID" value="MDP9836206.1"/>
    <property type="molecule type" value="Genomic_DNA"/>
</dbReference>
<feature type="region of interest" description="Disordered" evidence="1">
    <location>
        <begin position="332"/>
        <end position="362"/>
    </location>
</feature>
<gene>
    <name evidence="3" type="ORF">J2T09_000948</name>
</gene>
<feature type="transmembrane region" description="Helical" evidence="2">
    <location>
        <begin position="204"/>
        <end position="225"/>
    </location>
</feature>
<feature type="transmembrane region" description="Helical" evidence="2">
    <location>
        <begin position="60"/>
        <end position="84"/>
    </location>
</feature>
<keyword evidence="4" id="KW-1185">Reference proteome</keyword>
<sequence length="362" mass="39071">MTNDSLGDVDVSESAPRDYGHKLSNPIPFLWTMTIFLIIIGFIAAILFRQAQHAFMTNPGLNGLILGVLLIGVFLVYAQIVSLIPEVRWFNSFRAAGSADKVGREPKLLAPMRALLGRRRKVALSTATLQSILDSIGTRLDEKRDTSRYLIGLLVFLGLLGTFWGLIETIGSISEVIQGLDPASGNNNDILTALKSGLTAPLSGMGTAFSSSLLGLSGSLILGFLDLQAGRAQNRFYTELENWLSSVTEVGSEHQHLVTPGVVPAAPASVDELRALTEQLQKLATAQAQAQGGPQAERSLSAMANLAEGIQGLVKNMRGEQQMLRDWIEAQQEESKAMRKSLDRLSEKLASEKPATDKSGSK</sequence>
<dbReference type="Proteomes" id="UP001241472">
    <property type="component" value="Unassembled WGS sequence"/>
</dbReference>
<protein>
    <submittedName>
        <fullName evidence="3">Biopolymer transport protein ExbB/TolQ</fullName>
    </submittedName>
</protein>
<dbReference type="RefSeq" id="WP_306831620.1">
    <property type="nucleotide sequence ID" value="NZ_JAUSRF010000002.1"/>
</dbReference>